<reference evidence="7 8" key="1">
    <citation type="submission" date="2014-04" db="EMBL/GenBank/DDBJ databases">
        <title>Genome evolution of avian class.</title>
        <authorList>
            <person name="Zhang G."/>
            <person name="Li C."/>
        </authorList>
    </citation>
    <scope>NUCLEOTIDE SEQUENCE [LARGE SCALE GENOMIC DNA]</scope>
    <source>
        <strain evidence="7">BGI_N321</strain>
    </source>
</reference>
<keyword evidence="3 5" id="KW-0416">Keratin</keyword>
<feature type="region of interest" description="Disordered" evidence="6">
    <location>
        <begin position="64"/>
        <end position="124"/>
    </location>
</feature>
<dbReference type="InterPro" id="IPR003461">
    <property type="entry name" value="Keratin"/>
</dbReference>
<evidence type="ECO:0000256" key="2">
    <source>
        <dbReference type="ARBA" id="ARBA00011806"/>
    </source>
</evidence>
<comment type="subunit">
    <text evidence="2 5">The avian keratins (F-ker, S-ker, C-ker and B-ker) are a complex mixture of very similar polypeptides.</text>
</comment>
<dbReference type="PANTHER" id="PTHR31203">
    <property type="entry name" value="BETA-KERATIN-RELATED PROTEIN-RELATED"/>
    <property type="match status" value="1"/>
</dbReference>
<gene>
    <name evidence="7" type="ORF">N321_12461</name>
</gene>
<proteinExistence type="inferred from homology"/>
<dbReference type="PANTHER" id="PTHR31203:SF1">
    <property type="entry name" value="BETA-KERATIN-RELATED PROTEIN-RELATED"/>
    <property type="match status" value="1"/>
</dbReference>
<evidence type="ECO:0000256" key="6">
    <source>
        <dbReference type="SAM" id="MobiDB-lite"/>
    </source>
</evidence>
<dbReference type="GO" id="GO:0005882">
    <property type="term" value="C:intermediate filament"/>
    <property type="evidence" value="ECO:0007669"/>
    <property type="project" value="UniProtKB-KW"/>
</dbReference>
<evidence type="ECO:0000256" key="5">
    <source>
        <dbReference type="RuleBase" id="RU364002"/>
    </source>
</evidence>
<dbReference type="AlphaFoldDB" id="A0A094LA22"/>
<dbReference type="GO" id="GO:0005200">
    <property type="term" value="F:structural constituent of cytoskeleton"/>
    <property type="evidence" value="ECO:0007669"/>
    <property type="project" value="InterPro"/>
</dbReference>
<feature type="non-terminal residue" evidence="7">
    <location>
        <position position="124"/>
    </location>
</feature>
<evidence type="ECO:0000313" key="8">
    <source>
        <dbReference type="Proteomes" id="UP000053620"/>
    </source>
</evidence>
<feature type="non-terminal residue" evidence="7">
    <location>
        <position position="1"/>
    </location>
</feature>
<keyword evidence="8" id="KW-1185">Reference proteome</keyword>
<sequence length="124" mass="11153">SSRCAAPCEVTCPQPYVNCWNEPCVSSCGDSRAIVYAPPVVVTFPGPIISSCPQESFVGTAIPEIEGHMGSGGGGGMGSGGGGGMGSGGGGGMGSGGGGMGSGGGGMGSGGGGGMGSGGGGGMG</sequence>
<evidence type="ECO:0000256" key="1">
    <source>
        <dbReference type="ARBA" id="ARBA00008702"/>
    </source>
</evidence>
<protein>
    <recommendedName>
        <fullName evidence="5">Keratin</fullName>
    </recommendedName>
</protein>
<evidence type="ECO:0000313" key="7">
    <source>
        <dbReference type="EMBL" id="KFZ66312.1"/>
    </source>
</evidence>
<name>A0A094LA22_ANTCR</name>
<evidence type="ECO:0000256" key="3">
    <source>
        <dbReference type="ARBA" id="ARBA00022744"/>
    </source>
</evidence>
<feature type="compositionally biased region" description="Gly residues" evidence="6">
    <location>
        <begin position="69"/>
        <end position="124"/>
    </location>
</feature>
<dbReference type="Pfam" id="PF02422">
    <property type="entry name" value="Keratin"/>
    <property type="match status" value="1"/>
</dbReference>
<dbReference type="Proteomes" id="UP000053620">
    <property type="component" value="Unassembled WGS sequence"/>
</dbReference>
<evidence type="ECO:0000256" key="4">
    <source>
        <dbReference type="ARBA" id="ARBA00022990"/>
    </source>
</evidence>
<keyword evidence="4" id="KW-0007">Acetylation</keyword>
<dbReference type="EMBL" id="KL362412">
    <property type="protein sequence ID" value="KFZ66312.1"/>
    <property type="molecule type" value="Genomic_DNA"/>
</dbReference>
<organism evidence="7 8">
    <name type="scientific">Antrostomus carolinensis</name>
    <name type="common">Chuck-will's-widow</name>
    <name type="synonym">Caprimulgus carolinensis</name>
    <dbReference type="NCBI Taxonomy" id="279965"/>
    <lineage>
        <taxon>Eukaryota</taxon>
        <taxon>Metazoa</taxon>
        <taxon>Chordata</taxon>
        <taxon>Craniata</taxon>
        <taxon>Vertebrata</taxon>
        <taxon>Euteleostomi</taxon>
        <taxon>Archelosauria</taxon>
        <taxon>Archosauria</taxon>
        <taxon>Dinosauria</taxon>
        <taxon>Saurischia</taxon>
        <taxon>Theropoda</taxon>
        <taxon>Coelurosauria</taxon>
        <taxon>Aves</taxon>
        <taxon>Neognathae</taxon>
        <taxon>Neoaves</taxon>
        <taxon>Strisores</taxon>
        <taxon>Caprimulgiformes</taxon>
        <taxon>Caprimulgidae</taxon>
        <taxon>Antrostomus</taxon>
    </lineage>
</organism>
<comment type="similarity">
    <text evidence="1 5">Belongs to the avian keratin family.</text>
</comment>
<accession>A0A094LA22</accession>